<evidence type="ECO:0000256" key="1">
    <source>
        <dbReference type="ARBA" id="ARBA00001946"/>
    </source>
</evidence>
<dbReference type="PROSITE" id="PS00444">
    <property type="entry name" value="POLYPRENYL_SYNTHASE_2"/>
    <property type="match status" value="1"/>
</dbReference>
<dbReference type="RefSeq" id="XP_024332471.1">
    <property type="nucleotide sequence ID" value="XM_024473622.1"/>
</dbReference>
<dbReference type="Gene3D" id="1.10.600.10">
    <property type="entry name" value="Farnesyl Diphosphate Synthase"/>
    <property type="match status" value="1"/>
</dbReference>
<sequence>MTAHEISPFIVEKISLICEGYSLSKIFEMINYNISGGKNVRFDILSHVTNNSKLCVLEEDKFLVGFCMELFHASFILSDDIVDNSLIRRNKPCFHLSRKMKALRDSRFLISLIHKLLKTLKNNSNKLRKIIDKCFYDTCLGQAIDTKHKERDEYTFKMYKTICELKTSSYSVYMPLACGYILGDRDCPYYLEQLTNLIGLIYQMNDDYLNFFPEKTNKTSNDLDEYKLTYFTAKLNEENTNEKEVQSFFNKKGVSEYIKKWIFSYFEKYQVEKKMFVEESRKMIQKEDENDLLFLYNILKRYELN</sequence>
<dbReference type="GO" id="GO:0046872">
    <property type="term" value="F:metal ion binding"/>
    <property type="evidence" value="ECO:0007669"/>
    <property type="project" value="UniProtKB-KW"/>
</dbReference>
<dbReference type="OrthoDB" id="10257492at2759"/>
<keyword evidence="4" id="KW-0460">Magnesium</keyword>
<dbReference type="EMBL" id="JPQZ01000001">
    <property type="protein sequence ID" value="KKO76729.1"/>
    <property type="molecule type" value="Genomic_DNA"/>
</dbReference>
<accession>A0A0F9ZHN8</accession>
<dbReference type="Proteomes" id="UP000034350">
    <property type="component" value="Unassembled WGS sequence"/>
</dbReference>
<comment type="caution">
    <text evidence="6">The sequence shown here is derived from an EMBL/GenBank/DDBJ whole genome shotgun (WGS) entry which is preliminary data.</text>
</comment>
<evidence type="ECO:0000313" key="7">
    <source>
        <dbReference type="Proteomes" id="UP000034350"/>
    </source>
</evidence>
<reference evidence="6 7" key="1">
    <citation type="journal article" date="2015" name="Environ. Microbiol.">
        <title>Genome analyses suggest the presence of polyploidy and recent human-driven expansions in eight global populations of the honeybee pathogen Nosema ceranae.</title>
        <authorList>
            <person name="Pelin A."/>
            <person name="Selman M."/>
            <person name="Aris-Brosou S."/>
            <person name="Farinelli L."/>
            <person name="Corradi N."/>
        </authorList>
    </citation>
    <scope>NUCLEOTIDE SEQUENCE [LARGE SCALE GENOMIC DNA]</scope>
    <source>
        <strain evidence="6 7">PA08 1199</strain>
    </source>
</reference>
<dbReference type="VEuPathDB" id="MicrosporidiaDB:AAJ76_1000186637"/>
<evidence type="ECO:0000256" key="4">
    <source>
        <dbReference type="ARBA" id="ARBA00022842"/>
    </source>
</evidence>
<organism evidence="6 7">
    <name type="scientific">Vairimorpha ceranae</name>
    <dbReference type="NCBI Taxonomy" id="40302"/>
    <lineage>
        <taxon>Eukaryota</taxon>
        <taxon>Fungi</taxon>
        <taxon>Fungi incertae sedis</taxon>
        <taxon>Microsporidia</taxon>
        <taxon>Nosematidae</taxon>
        <taxon>Vairimorpha</taxon>
    </lineage>
</organism>
<dbReference type="GO" id="GO:0045337">
    <property type="term" value="P:farnesyl diphosphate biosynthetic process"/>
    <property type="evidence" value="ECO:0007669"/>
    <property type="project" value="TreeGrafter"/>
</dbReference>
<gene>
    <name evidence="6" type="ORF">AAJ76_1000186637</name>
</gene>
<dbReference type="VEuPathDB" id="MicrosporidiaDB:NCER_100832"/>
<dbReference type="GO" id="GO:0005737">
    <property type="term" value="C:cytoplasm"/>
    <property type="evidence" value="ECO:0007669"/>
    <property type="project" value="TreeGrafter"/>
</dbReference>
<dbReference type="InterPro" id="IPR039702">
    <property type="entry name" value="FPS1-like"/>
</dbReference>
<dbReference type="GO" id="GO:0004161">
    <property type="term" value="F:dimethylallyltranstransferase activity"/>
    <property type="evidence" value="ECO:0007669"/>
    <property type="project" value="TreeGrafter"/>
</dbReference>
<keyword evidence="2 5" id="KW-0808">Transferase</keyword>
<dbReference type="PANTHER" id="PTHR11525">
    <property type="entry name" value="FARNESYL-PYROPHOSPHATE SYNTHETASE"/>
    <property type="match status" value="1"/>
</dbReference>
<proteinExistence type="inferred from homology"/>
<dbReference type="PANTHER" id="PTHR11525:SF0">
    <property type="entry name" value="FARNESYL PYROPHOSPHATE SYNTHASE"/>
    <property type="match status" value="1"/>
</dbReference>
<dbReference type="GO" id="GO:0004337">
    <property type="term" value="F:(2E,6E)-farnesyl diphosphate synthase activity"/>
    <property type="evidence" value="ECO:0007669"/>
    <property type="project" value="TreeGrafter"/>
</dbReference>
<evidence type="ECO:0000256" key="5">
    <source>
        <dbReference type="RuleBase" id="RU004466"/>
    </source>
</evidence>
<dbReference type="InterPro" id="IPR000092">
    <property type="entry name" value="Polyprenyl_synt"/>
</dbReference>
<dbReference type="VEuPathDB" id="MicrosporidiaDB:G9O61_00g007570"/>
<dbReference type="CDD" id="cd00867">
    <property type="entry name" value="Trans_IPPS"/>
    <property type="match status" value="1"/>
</dbReference>
<keyword evidence="3" id="KW-0479">Metal-binding</keyword>
<keyword evidence="7" id="KW-1185">Reference proteome</keyword>
<dbReference type="AlphaFoldDB" id="A0A0F9ZHN8"/>
<comment type="similarity">
    <text evidence="5">Belongs to the FPP/GGPP synthase family.</text>
</comment>
<protein>
    <submittedName>
        <fullName evidence="6">Farnesyl pyrophosphate synthetase</fullName>
    </submittedName>
</protein>
<evidence type="ECO:0000256" key="2">
    <source>
        <dbReference type="ARBA" id="ARBA00022679"/>
    </source>
</evidence>
<evidence type="ECO:0000256" key="3">
    <source>
        <dbReference type="ARBA" id="ARBA00022723"/>
    </source>
</evidence>
<dbReference type="InterPro" id="IPR008949">
    <property type="entry name" value="Isoprenoid_synthase_dom_sf"/>
</dbReference>
<dbReference type="InterPro" id="IPR033749">
    <property type="entry name" value="Polyprenyl_synt_CS"/>
</dbReference>
<name>A0A0F9ZHN8_9MICR</name>
<evidence type="ECO:0000313" key="6">
    <source>
        <dbReference type="EMBL" id="KKO76729.1"/>
    </source>
</evidence>
<dbReference type="SUPFAM" id="SSF48576">
    <property type="entry name" value="Terpenoid synthases"/>
    <property type="match status" value="1"/>
</dbReference>
<dbReference type="GeneID" id="36318518"/>
<comment type="cofactor">
    <cofactor evidence="1">
        <name>Mg(2+)</name>
        <dbReference type="ChEBI" id="CHEBI:18420"/>
    </cofactor>
</comment>
<dbReference type="Pfam" id="PF00348">
    <property type="entry name" value="polyprenyl_synt"/>
    <property type="match status" value="1"/>
</dbReference>